<evidence type="ECO:0000313" key="3">
    <source>
        <dbReference type="Proteomes" id="UP001642464"/>
    </source>
</evidence>
<dbReference type="EMBL" id="CAXAMM010038884">
    <property type="protein sequence ID" value="CAK9081792.1"/>
    <property type="molecule type" value="Genomic_DNA"/>
</dbReference>
<feature type="compositionally biased region" description="Low complexity" evidence="1">
    <location>
        <begin position="485"/>
        <end position="494"/>
    </location>
</feature>
<dbReference type="Proteomes" id="UP001642464">
    <property type="component" value="Unassembled WGS sequence"/>
</dbReference>
<sequence length="505" mass="55714">MEQRLACLLDAVTSADPAAVVPDAVAGRVVECLSAEIGHCLPVFGGETCFRELLPLQKSCARCDSHLAKIASAKAVATIVHTGGLVRKDHIPCRCRNKNCDMYGSLIWRNYFVDAGRHFFLGHPQDLKCFMVSSSFGFSIEWLEDFHSRVVRQHASFISESDVIQQRAVRHGQTAWLPVARLRKMISEAWFKWRLLVRGYAYNIPGVAQNPIDIHQGVEDLLKPVLPALQKAFSDAAVASARSANMRRDVIVMDGNAKNRVLDSHVRQKTQTFLNQMSVEQDFTHDESTVHTIKDIALGEDAASPNPQPQPAEVQPDFDALVGADPLPFPGGDFADSIVDDAAASHSPELPPETEPLRVADVRSIEFGYGPDGASVQSAFHSKHLTDRFIMKATLLHGHPKVTSKTICDKLRSSRESGRKALPREDWVAVMEACAGSPILDFQDDTLQLRAIPQDAPGRTFYHNELMKLCGVTMRELMTAMNRAAAAKAKSAAPPKRKRQDGHED</sequence>
<protein>
    <submittedName>
        <fullName evidence="2">Uncharacterized protein</fullName>
    </submittedName>
</protein>
<evidence type="ECO:0000313" key="2">
    <source>
        <dbReference type="EMBL" id="CAK9081792.1"/>
    </source>
</evidence>
<keyword evidence="3" id="KW-1185">Reference proteome</keyword>
<feature type="region of interest" description="Disordered" evidence="1">
    <location>
        <begin position="485"/>
        <end position="505"/>
    </location>
</feature>
<proteinExistence type="predicted"/>
<comment type="caution">
    <text evidence="2">The sequence shown here is derived from an EMBL/GenBank/DDBJ whole genome shotgun (WGS) entry which is preliminary data.</text>
</comment>
<accession>A0ABP0Q0I7</accession>
<evidence type="ECO:0000256" key="1">
    <source>
        <dbReference type="SAM" id="MobiDB-lite"/>
    </source>
</evidence>
<feature type="compositionally biased region" description="Basic residues" evidence="1">
    <location>
        <begin position="495"/>
        <end position="505"/>
    </location>
</feature>
<name>A0ABP0Q0I7_9DINO</name>
<gene>
    <name evidence="2" type="ORF">SCF082_LOCUS38904</name>
</gene>
<reference evidence="2 3" key="1">
    <citation type="submission" date="2024-02" db="EMBL/GenBank/DDBJ databases">
        <authorList>
            <person name="Chen Y."/>
            <person name="Shah S."/>
            <person name="Dougan E. K."/>
            <person name="Thang M."/>
            <person name="Chan C."/>
        </authorList>
    </citation>
    <scope>NUCLEOTIDE SEQUENCE [LARGE SCALE GENOMIC DNA]</scope>
</reference>
<organism evidence="2 3">
    <name type="scientific">Durusdinium trenchii</name>
    <dbReference type="NCBI Taxonomy" id="1381693"/>
    <lineage>
        <taxon>Eukaryota</taxon>
        <taxon>Sar</taxon>
        <taxon>Alveolata</taxon>
        <taxon>Dinophyceae</taxon>
        <taxon>Suessiales</taxon>
        <taxon>Symbiodiniaceae</taxon>
        <taxon>Durusdinium</taxon>
    </lineage>
</organism>